<sequence length="277" mass="31772">MRLDAHQHFWQFDPLRDAWITEEMAVIQRDFLPEDLQPLLEDKGIDGCVAVQADQSLAETDFLLSLANKHDFIRGVVGWVDLRSDQLSADLERYTEQVVFKGVRHILQAEPDDFMTDLAFMAGVKKLADFGLTYDVLVHQGQLEETLQFIDQLPEMPLVVDHIAKPQIKEASFDHWAKYMKAIAERKHVTVKLSGLVTEADWKNWKREDFTPYIDFCLEHFGPERLMYGSDWPVCLLAGSYSGIYDLLQSHISQLSDTEQGHIMGGTAAKFYSLSQY</sequence>
<name>A0A1M6M1K1_REIAG</name>
<dbReference type="InterPro" id="IPR052350">
    <property type="entry name" value="Metallo-dep_Lactonases"/>
</dbReference>
<dbReference type="EMBL" id="FRAA01000001">
    <property type="protein sequence ID" value="SHJ77338.1"/>
    <property type="molecule type" value="Genomic_DNA"/>
</dbReference>
<reference evidence="4" key="1">
    <citation type="submission" date="2016-11" db="EMBL/GenBank/DDBJ databases">
        <authorList>
            <person name="Varghese N."/>
            <person name="Submissions S."/>
        </authorList>
    </citation>
    <scope>NUCLEOTIDE SEQUENCE [LARGE SCALE GENOMIC DNA]</scope>
    <source>
        <strain evidence="4">DSM 26134</strain>
    </source>
</reference>
<organism evidence="3 4">
    <name type="scientific">Reichenbachiella agariperforans</name>
    <dbReference type="NCBI Taxonomy" id="156994"/>
    <lineage>
        <taxon>Bacteria</taxon>
        <taxon>Pseudomonadati</taxon>
        <taxon>Bacteroidota</taxon>
        <taxon>Cytophagia</taxon>
        <taxon>Cytophagales</taxon>
        <taxon>Reichenbachiellaceae</taxon>
        <taxon>Reichenbachiella</taxon>
    </lineage>
</organism>
<feature type="domain" description="Amidohydrolase-related" evidence="2">
    <location>
        <begin position="4"/>
        <end position="273"/>
    </location>
</feature>
<gene>
    <name evidence="3" type="ORF">SAMN04488028_1011181</name>
</gene>
<dbReference type="GO" id="GO:0016787">
    <property type="term" value="F:hydrolase activity"/>
    <property type="evidence" value="ECO:0007669"/>
    <property type="project" value="InterPro"/>
</dbReference>
<dbReference type="SUPFAM" id="SSF51556">
    <property type="entry name" value="Metallo-dependent hydrolases"/>
    <property type="match status" value="1"/>
</dbReference>
<accession>A0A1M6M1K1</accession>
<comment type="similarity">
    <text evidence="1">Belongs to the metallo-dependent hydrolases superfamily.</text>
</comment>
<dbReference type="RefSeq" id="WP_073120277.1">
    <property type="nucleotide sequence ID" value="NZ_FRAA01000001.1"/>
</dbReference>
<evidence type="ECO:0000256" key="1">
    <source>
        <dbReference type="ARBA" id="ARBA00038310"/>
    </source>
</evidence>
<evidence type="ECO:0000313" key="3">
    <source>
        <dbReference type="EMBL" id="SHJ77338.1"/>
    </source>
</evidence>
<dbReference type="Pfam" id="PF04909">
    <property type="entry name" value="Amidohydro_2"/>
    <property type="match status" value="1"/>
</dbReference>
<dbReference type="AlphaFoldDB" id="A0A1M6M1K1"/>
<dbReference type="PANTHER" id="PTHR43569:SF2">
    <property type="entry name" value="AMIDOHYDROLASE-RELATED DOMAIN-CONTAINING PROTEIN"/>
    <property type="match status" value="1"/>
</dbReference>
<dbReference type="Proteomes" id="UP000184474">
    <property type="component" value="Unassembled WGS sequence"/>
</dbReference>
<proteinExistence type="inferred from homology"/>
<evidence type="ECO:0000313" key="4">
    <source>
        <dbReference type="Proteomes" id="UP000184474"/>
    </source>
</evidence>
<dbReference type="InterPro" id="IPR006680">
    <property type="entry name" value="Amidohydro-rel"/>
</dbReference>
<dbReference type="InterPro" id="IPR032466">
    <property type="entry name" value="Metal_Hydrolase"/>
</dbReference>
<keyword evidence="4" id="KW-1185">Reference proteome</keyword>
<protein>
    <submittedName>
        <fullName evidence="3">L-fuconolactonase</fullName>
    </submittedName>
</protein>
<evidence type="ECO:0000259" key="2">
    <source>
        <dbReference type="Pfam" id="PF04909"/>
    </source>
</evidence>
<dbReference type="Gene3D" id="3.20.20.140">
    <property type="entry name" value="Metal-dependent hydrolases"/>
    <property type="match status" value="1"/>
</dbReference>
<dbReference type="STRING" id="156994.SAMN04488028_1011181"/>
<dbReference type="PANTHER" id="PTHR43569">
    <property type="entry name" value="AMIDOHYDROLASE"/>
    <property type="match status" value="1"/>
</dbReference>